<feature type="region of interest" description="Disordered" evidence="8">
    <location>
        <begin position="755"/>
        <end position="789"/>
    </location>
</feature>
<accession>A0A445AEM6</accession>
<keyword evidence="7" id="KW-0539">Nucleus</keyword>
<evidence type="ECO:0000313" key="11">
    <source>
        <dbReference type="Proteomes" id="UP000289738"/>
    </source>
</evidence>
<keyword evidence="6" id="KW-0653">Protein transport</keyword>
<dbReference type="STRING" id="3818.A0A445AEM6"/>
<reference evidence="10 11" key="1">
    <citation type="submission" date="2019-01" db="EMBL/GenBank/DDBJ databases">
        <title>Sequencing of cultivated peanut Arachis hypogaea provides insights into genome evolution and oil improvement.</title>
        <authorList>
            <person name="Chen X."/>
        </authorList>
    </citation>
    <scope>NUCLEOTIDE SEQUENCE [LARGE SCALE GENOMIC DNA]</scope>
    <source>
        <strain evidence="11">cv. Fuhuasheng</strain>
        <tissue evidence="10">Leaves</tissue>
    </source>
</reference>
<feature type="domain" description="IPO4/5-like TPR repeats" evidence="9">
    <location>
        <begin position="124"/>
        <end position="276"/>
    </location>
</feature>
<dbReference type="GO" id="GO:0006606">
    <property type="term" value="P:protein import into nucleus"/>
    <property type="evidence" value="ECO:0007669"/>
    <property type="project" value="InterPro"/>
</dbReference>
<evidence type="ECO:0000256" key="6">
    <source>
        <dbReference type="ARBA" id="ARBA00022927"/>
    </source>
</evidence>
<dbReference type="Pfam" id="PF25780">
    <property type="entry name" value="TPR_IPO5"/>
    <property type="match status" value="1"/>
</dbReference>
<dbReference type="AlphaFoldDB" id="A0A445AEM6"/>
<feature type="compositionally biased region" description="Basic and acidic residues" evidence="8">
    <location>
        <begin position="755"/>
        <end position="767"/>
    </location>
</feature>
<dbReference type="InterPro" id="IPR016024">
    <property type="entry name" value="ARM-type_fold"/>
</dbReference>
<dbReference type="InterPro" id="IPR011989">
    <property type="entry name" value="ARM-like"/>
</dbReference>
<keyword evidence="4" id="KW-0963">Cytoplasm</keyword>
<keyword evidence="3" id="KW-0813">Transport</keyword>
<dbReference type="EMBL" id="SDMP01000012">
    <property type="protein sequence ID" value="RYR24883.1"/>
    <property type="molecule type" value="Genomic_DNA"/>
</dbReference>
<evidence type="ECO:0000256" key="2">
    <source>
        <dbReference type="ARBA" id="ARBA00004496"/>
    </source>
</evidence>
<name>A0A445AEM6_ARAHY</name>
<evidence type="ECO:0000256" key="7">
    <source>
        <dbReference type="ARBA" id="ARBA00023242"/>
    </source>
</evidence>
<keyword evidence="11" id="KW-1185">Reference proteome</keyword>
<dbReference type="InterPro" id="IPR040122">
    <property type="entry name" value="Importin_beta"/>
</dbReference>
<evidence type="ECO:0000256" key="4">
    <source>
        <dbReference type="ARBA" id="ARBA00022490"/>
    </source>
</evidence>
<comment type="caution">
    <text evidence="10">The sequence shown here is derived from an EMBL/GenBank/DDBJ whole genome shotgun (WGS) entry which is preliminary data.</text>
</comment>
<evidence type="ECO:0000256" key="3">
    <source>
        <dbReference type="ARBA" id="ARBA00022448"/>
    </source>
</evidence>
<sequence>MESDKEFPTELQSITFQILSSNETAHMEAIFYDLFSPEPKPKPHSEALAFLQCSKKHHPDLLFIKLFFLLRCGATRLTRANSARTLHLLSQPDIWPKLKPIAQASLKAHFTAYLQEETSLHVLRLVAPVLAETLSIIYKDHQQHWPEVLDFLLSFTASNDDKSRETALLVFANLHKDCRLRVSNALRGSVPVLRTSFMESLGSSNADIQVAAFGAVVSLVRLFSDPCVFHELLRAMMVAAFALLHGSDGSYFQRAFAEMVRLVMEEPALLKPYASDMVVDVLQIVESDAGLSIETQQAAFELVMAMTEVEDYATVLKSHNHQTLVRVFMIPMKMLLFVEDEDDKKEKDGCGVYKVGLKWLNRLCLTVGGDIVVNIGCHILKIFLDSQYWKKRHAGIAFLTVLSKDFSDEMVMSENFLMEVVTKFFKSFQDCHDRVRLAAFSFMQMPTNFVEAMHVLYHHRLMHAFAAALDTTQNYKVKEQTASAMLFFLKTTLPDSLTLYKNADVIINNFLSILKGKQGAKLRSIALVSLNIIAQQCHELAHKYCASYLPILLEECEDNNSEIKEEATRGIRICAEFGTPHLKPLVNRILSYLSSVLIKEPNHSISENAKVYDIAVSVLGRICEFHRDTIDGSKIVPAWLSCLPLKNDLIEAKLMHEQLCLMVARLDKDLSGAGNQNLLKVLVVFIEVVDNGDKLASPQTIKQMNNLLRQLGRNIPCTAINTVLFSLNDRQRELLLPFLASYPVAFAVADKGRDGAREAGGEEKPSSRVDSGFAAPSRRGDRDHHRRRSRTFVPGCAAAEASLTAVDANLTRREEGERCEERERQNACGEGEGVAGGFYRVSAAAAFSAVAVCRAHRHRSHELRWGRKPSSLCCCSHRAATATLRFFVFLSYFVSAFDSIKFDVAVSVIGVGDAAIAPVVLESPLLLWV</sequence>
<keyword evidence="5" id="KW-0677">Repeat</keyword>
<dbReference type="SUPFAM" id="SSF48371">
    <property type="entry name" value="ARM repeat"/>
    <property type="match status" value="1"/>
</dbReference>
<evidence type="ECO:0000313" key="10">
    <source>
        <dbReference type="EMBL" id="RYR24883.1"/>
    </source>
</evidence>
<dbReference type="Gene3D" id="1.25.10.10">
    <property type="entry name" value="Leucine-rich Repeat Variant"/>
    <property type="match status" value="2"/>
</dbReference>
<comment type="subcellular location">
    <subcellularLocation>
        <location evidence="2">Cytoplasm</location>
    </subcellularLocation>
    <subcellularLocation>
        <location evidence="1">Nucleus</location>
    </subcellularLocation>
</comment>
<evidence type="ECO:0000259" key="9">
    <source>
        <dbReference type="Pfam" id="PF25780"/>
    </source>
</evidence>
<evidence type="ECO:0000256" key="1">
    <source>
        <dbReference type="ARBA" id="ARBA00004123"/>
    </source>
</evidence>
<organism evidence="10 11">
    <name type="scientific">Arachis hypogaea</name>
    <name type="common">Peanut</name>
    <dbReference type="NCBI Taxonomy" id="3818"/>
    <lineage>
        <taxon>Eukaryota</taxon>
        <taxon>Viridiplantae</taxon>
        <taxon>Streptophyta</taxon>
        <taxon>Embryophyta</taxon>
        <taxon>Tracheophyta</taxon>
        <taxon>Spermatophyta</taxon>
        <taxon>Magnoliopsida</taxon>
        <taxon>eudicotyledons</taxon>
        <taxon>Gunneridae</taxon>
        <taxon>Pentapetalae</taxon>
        <taxon>rosids</taxon>
        <taxon>fabids</taxon>
        <taxon>Fabales</taxon>
        <taxon>Fabaceae</taxon>
        <taxon>Papilionoideae</taxon>
        <taxon>50 kb inversion clade</taxon>
        <taxon>dalbergioids sensu lato</taxon>
        <taxon>Dalbergieae</taxon>
        <taxon>Pterocarpus clade</taxon>
        <taxon>Arachis</taxon>
    </lineage>
</organism>
<proteinExistence type="predicted"/>
<evidence type="ECO:0000256" key="8">
    <source>
        <dbReference type="SAM" id="MobiDB-lite"/>
    </source>
</evidence>
<protein>
    <recommendedName>
        <fullName evidence="9">IPO4/5-like TPR repeats domain-containing protein</fullName>
    </recommendedName>
</protein>
<dbReference type="GO" id="GO:0005737">
    <property type="term" value="C:cytoplasm"/>
    <property type="evidence" value="ECO:0007669"/>
    <property type="project" value="UniProtKB-SubCell"/>
</dbReference>
<dbReference type="InterPro" id="IPR057672">
    <property type="entry name" value="TPR_IPO4/5"/>
</dbReference>
<gene>
    <name evidence="10" type="ORF">Ahy_B02g058454</name>
</gene>
<dbReference type="Proteomes" id="UP000289738">
    <property type="component" value="Chromosome B02"/>
</dbReference>
<dbReference type="PANTHER" id="PTHR10527">
    <property type="entry name" value="IMPORTIN BETA"/>
    <property type="match status" value="1"/>
</dbReference>
<evidence type="ECO:0000256" key="5">
    <source>
        <dbReference type="ARBA" id="ARBA00022737"/>
    </source>
</evidence>